<evidence type="ECO:0000313" key="3">
    <source>
        <dbReference type="EMBL" id="AEI07652.1"/>
    </source>
</evidence>
<sequence>MAADSERAGLIKGPREFFSGIVLMVIACGTLWELRNLPGIRGFSLGPGTVPTIYSVILLLLGAAILGIGLVKRGSPLDQPSFRGMVCVAAALVLFALCIQPVGLIIASIASFLTAALGSAETRWKETILASVLVTAFCCLLFVYGLGLPFQLLPRIAG</sequence>
<evidence type="ECO:0000256" key="1">
    <source>
        <dbReference type="SAM" id="Phobius"/>
    </source>
</evidence>
<evidence type="ECO:0000313" key="4">
    <source>
        <dbReference type="Proteomes" id="UP000007730"/>
    </source>
</evidence>
<feature type="transmembrane region" description="Helical" evidence="1">
    <location>
        <begin position="128"/>
        <end position="153"/>
    </location>
</feature>
<dbReference type="HOGENOM" id="CLU_108885_0_0_5"/>
<protein>
    <submittedName>
        <fullName evidence="3">Putative membrane protein</fullName>
    </submittedName>
</protein>
<proteinExistence type="predicted"/>
<dbReference type="PROSITE" id="PS51257">
    <property type="entry name" value="PROKAR_LIPOPROTEIN"/>
    <property type="match status" value="1"/>
</dbReference>
<gene>
    <name evidence="3" type="ordered locus">OCA5_c29610</name>
</gene>
<feature type="transmembrane region" description="Helical" evidence="1">
    <location>
        <begin position="16"/>
        <end position="32"/>
    </location>
</feature>
<keyword evidence="1" id="KW-0812">Transmembrane</keyword>
<name>B6JBR6_AFIC5</name>
<accession>B6JBR6</accession>
<evidence type="ECO:0000259" key="2">
    <source>
        <dbReference type="Pfam" id="PF07331"/>
    </source>
</evidence>
<feature type="transmembrane region" description="Helical" evidence="1">
    <location>
        <begin position="83"/>
        <end position="116"/>
    </location>
</feature>
<dbReference type="OrthoDB" id="7914375at2"/>
<keyword evidence="1" id="KW-1133">Transmembrane helix</keyword>
<keyword evidence="1" id="KW-0472">Membrane</keyword>
<organism evidence="3 4">
    <name type="scientific">Afipia carboxidovorans (strain ATCC 49405 / DSM 1227 / KCTC 32145 / OM5)</name>
    <name type="common">Oligotropha carboxidovorans</name>
    <dbReference type="NCBI Taxonomy" id="504832"/>
    <lineage>
        <taxon>Bacteria</taxon>
        <taxon>Pseudomonadati</taxon>
        <taxon>Pseudomonadota</taxon>
        <taxon>Alphaproteobacteria</taxon>
        <taxon>Hyphomicrobiales</taxon>
        <taxon>Nitrobacteraceae</taxon>
        <taxon>Afipia</taxon>
    </lineage>
</organism>
<keyword evidence="4" id="KW-1185">Reference proteome</keyword>
<dbReference type="KEGG" id="oca:OCAR_4997"/>
<dbReference type="AlphaFoldDB" id="B6JBR6"/>
<dbReference type="RefSeq" id="WP_012562162.1">
    <property type="nucleotide sequence ID" value="NC_011386.1"/>
</dbReference>
<dbReference type="InterPro" id="IPR009936">
    <property type="entry name" value="DUF1468"/>
</dbReference>
<dbReference type="Pfam" id="PF07331">
    <property type="entry name" value="TctB"/>
    <property type="match status" value="1"/>
</dbReference>
<dbReference type="STRING" id="504832.OCA5_c29610"/>
<dbReference type="KEGG" id="ocg:OCA5_c29610"/>
<feature type="domain" description="DUF1468" evidence="2">
    <location>
        <begin position="18"/>
        <end position="150"/>
    </location>
</feature>
<dbReference type="Proteomes" id="UP000007730">
    <property type="component" value="Chromosome"/>
</dbReference>
<reference evidence="3 4" key="1">
    <citation type="journal article" date="2011" name="J. Bacteriol.">
        <title>Complete genome sequences of the chemolithoautotrophic Oligotropha carboxidovorans strains OM4 and OM5.</title>
        <authorList>
            <person name="Volland S."/>
            <person name="Rachinger M."/>
            <person name="Strittmatter A."/>
            <person name="Daniel R."/>
            <person name="Gottschalk G."/>
            <person name="Meyer O."/>
        </authorList>
    </citation>
    <scope>NUCLEOTIDE SEQUENCE [LARGE SCALE GENOMIC DNA]</scope>
    <source>
        <strain evidence="4">ATCC 49405 / DSM 1227 / KCTC 32145 / OM5</strain>
    </source>
</reference>
<dbReference type="EMBL" id="CP002826">
    <property type="protein sequence ID" value="AEI07652.1"/>
    <property type="molecule type" value="Genomic_DNA"/>
</dbReference>
<feature type="transmembrane region" description="Helical" evidence="1">
    <location>
        <begin position="52"/>
        <end position="71"/>
    </location>
</feature>
<dbReference type="eggNOG" id="ENOG5032TC0">
    <property type="taxonomic scope" value="Bacteria"/>
</dbReference>